<evidence type="ECO:0000256" key="1">
    <source>
        <dbReference type="SAM" id="Phobius"/>
    </source>
</evidence>
<dbReference type="HOGENOM" id="CLU_3260007_0_0_6"/>
<name>D3VHA3_XENNA</name>
<keyword evidence="3" id="KW-1185">Reference proteome</keyword>
<accession>D3VHA3</accession>
<protein>
    <submittedName>
        <fullName evidence="2">Uncharacterized protein</fullName>
    </submittedName>
</protein>
<evidence type="ECO:0000313" key="2">
    <source>
        <dbReference type="EMBL" id="CBJ90548.1"/>
    </source>
</evidence>
<sequence>MAGNILVPKPATGITAFLTFLVTADITLVSYRHVITEKSYTD</sequence>
<organism evidence="2 3">
    <name type="scientific">Xenorhabdus nematophila (strain ATCC 19061 / DSM 3370 / CCUG 14189 / LMG 1036 / NCIMB 9965 / AN6)</name>
    <dbReference type="NCBI Taxonomy" id="406817"/>
    <lineage>
        <taxon>Bacteria</taxon>
        <taxon>Pseudomonadati</taxon>
        <taxon>Pseudomonadota</taxon>
        <taxon>Gammaproteobacteria</taxon>
        <taxon>Enterobacterales</taxon>
        <taxon>Morganellaceae</taxon>
        <taxon>Xenorhabdus</taxon>
    </lineage>
</organism>
<keyword evidence="1" id="KW-0812">Transmembrane</keyword>
<feature type="transmembrane region" description="Helical" evidence="1">
    <location>
        <begin position="12"/>
        <end position="31"/>
    </location>
</feature>
<dbReference type="KEGG" id="xne:XNC1_2489"/>
<dbReference type="EMBL" id="FN667742">
    <property type="protein sequence ID" value="CBJ90548.1"/>
    <property type="molecule type" value="Genomic_DNA"/>
</dbReference>
<dbReference type="AlphaFoldDB" id="D3VHA3"/>
<evidence type="ECO:0000313" key="3">
    <source>
        <dbReference type="Proteomes" id="UP000008075"/>
    </source>
</evidence>
<reference evidence="2 3" key="1">
    <citation type="journal article" date="2011" name="PLoS ONE">
        <title>The entomopathogenic bacterial endosymbionts xenorhabdus and photorhabdus: convergent lifestyles from divergent genomes.</title>
        <authorList>
            <person name="Chaston J.M."/>
            <person name="Suen G."/>
            <person name="Tucker S.L."/>
            <person name="Andersen A.W."/>
            <person name="Bhasin A."/>
            <person name="Bode E."/>
            <person name="Bode H.B."/>
            <person name="Brachmann A.O."/>
            <person name="Cowles C.E."/>
            <person name="Cowles K.N."/>
            <person name="Darby C."/>
            <person name="de Leon L."/>
            <person name="Drace K."/>
            <person name="Du Z."/>
            <person name="Givaudan A."/>
            <person name="Herbert Tran E.E."/>
            <person name="Jewell K.A."/>
            <person name="Knack J.J."/>
            <person name="Krasomil-Osterfeld K.C."/>
            <person name="Kukor R."/>
            <person name="Lanois A."/>
            <person name="Latreille P."/>
            <person name="Leimgruber N.K."/>
            <person name="Lipke C.M."/>
            <person name="Liu R."/>
            <person name="Lu X."/>
            <person name="Martens E.C."/>
            <person name="Marri P.R."/>
            <person name="Medigue C."/>
            <person name="Menard M.L."/>
            <person name="Miller N.M."/>
            <person name="Morales-Soto N."/>
            <person name="Norton S."/>
            <person name="Ogier J.C."/>
            <person name="Orchard S.S."/>
            <person name="Park D."/>
            <person name="Park Y."/>
            <person name="Qurollo B.A."/>
            <person name="Sugar D.R."/>
            <person name="Richards G.R."/>
            <person name="Rouy Z."/>
            <person name="Slominski B."/>
            <person name="Slominski K."/>
            <person name="Snyder H."/>
            <person name="Tjaden B.C."/>
            <person name="van der Hoeven R."/>
            <person name="Welch R.D."/>
            <person name="Wheeler C."/>
            <person name="Xiang B."/>
            <person name="Barbazuk B."/>
            <person name="Gaudriault S."/>
            <person name="Goodner B."/>
            <person name="Slater S.C."/>
            <person name="Forst S."/>
            <person name="Goldman B.S."/>
            <person name="Goodrich-Blair H."/>
        </authorList>
    </citation>
    <scope>NUCLEOTIDE SEQUENCE [LARGE SCALE GENOMIC DNA]</scope>
    <source>
        <strain evidence="3">ATCC 19061 / DSM 3370 / CCUG 14189 / LMG 1036 / NCIMB 9965 / AN6</strain>
    </source>
</reference>
<keyword evidence="1" id="KW-1133">Transmembrane helix</keyword>
<proteinExistence type="predicted"/>
<dbReference type="Proteomes" id="UP000008075">
    <property type="component" value="Chromosome"/>
</dbReference>
<gene>
    <name evidence="2" type="ordered locus">XNC1_2489</name>
</gene>
<keyword evidence="1" id="KW-0472">Membrane</keyword>